<evidence type="ECO:0000313" key="3">
    <source>
        <dbReference type="EMBL" id="ETR99626.1"/>
    </source>
</evidence>
<organism evidence="3 4">
    <name type="scientific">Hypocrea jecorina (strain ATCC 56765 / BCRC 32924 / NRRL 11460 / Rut C-30)</name>
    <name type="common">Trichoderma reesei</name>
    <dbReference type="NCBI Taxonomy" id="1344414"/>
    <lineage>
        <taxon>Eukaryota</taxon>
        <taxon>Fungi</taxon>
        <taxon>Dikarya</taxon>
        <taxon>Ascomycota</taxon>
        <taxon>Pezizomycotina</taxon>
        <taxon>Sordariomycetes</taxon>
        <taxon>Hypocreomycetidae</taxon>
        <taxon>Hypocreales</taxon>
        <taxon>Hypocreaceae</taxon>
        <taxon>Trichoderma</taxon>
    </lineage>
</organism>
<dbReference type="OrthoDB" id="5419927at2759"/>
<dbReference type="HOGENOM" id="CLU_488383_0_0_1"/>
<evidence type="ECO:0000256" key="1">
    <source>
        <dbReference type="ARBA" id="ARBA00022737"/>
    </source>
</evidence>
<dbReference type="KEGG" id="trr:M419DRAFT_132134"/>
<dbReference type="Pfam" id="PF24883">
    <property type="entry name" value="NPHP3_N"/>
    <property type="match status" value="1"/>
</dbReference>
<name>A0A024S5Y0_HYPJR</name>
<keyword evidence="1" id="KW-0677">Repeat</keyword>
<evidence type="ECO:0000313" key="4">
    <source>
        <dbReference type="Proteomes" id="UP000024376"/>
    </source>
</evidence>
<protein>
    <recommendedName>
        <fullName evidence="2">Nephrocystin 3-like N-terminal domain-containing protein</fullName>
    </recommendedName>
</protein>
<reference evidence="4" key="1">
    <citation type="journal article" date="2013" name="Ind. Biotechnol.">
        <title>Comparative genomics analysis of Trichoderma reesei strains.</title>
        <authorList>
            <person name="Koike H."/>
            <person name="Aerts A."/>
            <person name="LaButti K."/>
            <person name="Grigoriev I.V."/>
            <person name="Baker S.E."/>
        </authorList>
    </citation>
    <scope>NUCLEOTIDE SEQUENCE [LARGE SCALE GENOMIC DNA]</scope>
    <source>
        <strain evidence="4">ATCC 56765 / BCRC 32924 / NRRL 11460 / Rut C-30</strain>
    </source>
</reference>
<accession>A0A024S5Y0</accession>
<gene>
    <name evidence="3" type="ORF">M419DRAFT_132134</name>
</gene>
<sequence>MKRGKTIHPGLGEPTQFVDWQFKAEERLALEDLEKLLNAHDGASTGEIYRECKWATLFDVMLHARAKYEGDGHVARRDAARFGLDLTSKIVELIPEDWGLGVLRGGMALLLKVAKRNLEITKRILDVFRDISLRMATITMASDKLGTEQEQLRRQRDFFCTVVRDMPVLIRRLLGKEKYTADTILDRWKADMCELNEHMERSNIASMSDIKSNTNLLPGILSCIAATNQSIGQLTDQMAELPQFLQRALQAFFDKIIETLEVEDKQQQLERGGALKENQRLRELSRSPQPGWHYVEDTNPDTHDVTPEIAQIELIGALGVHVYAHVKVLEDVLQQTSDFDVPSLRQVRGLTQHKEFDHWFKAESSSLLFVECHLQDCGPTVTAASVFSSSLICTLSAQRNVIPLFFFARLDGGMSDAGGPAYMMRSLVFQLMMSTAQPFLNLGFISLDLFEACTQQTLSALCELFVELVCQVPPSTKVCCVLEGLDLYETREYLWDIQVDYIADMFEVLTARLEEEDKGMLNVLIMIPDRSQRLYKRMWRRDSPWSCIELMEEMSFAD</sequence>
<feature type="domain" description="Nephrocystin 3-like N-terminal" evidence="2">
    <location>
        <begin position="350"/>
        <end position="497"/>
    </location>
</feature>
<dbReference type="PANTHER" id="PTHR40619:SF3">
    <property type="entry name" value="FUNGAL STAND N-TERMINAL GOODBYE DOMAIN-CONTAINING PROTEIN"/>
    <property type="match status" value="1"/>
</dbReference>
<dbReference type="InterPro" id="IPR056884">
    <property type="entry name" value="NPHP3-like_N"/>
</dbReference>
<dbReference type="PANTHER" id="PTHR40619">
    <property type="entry name" value="FUNGAL STAND N-TERMINAL GOODBYE DOMAIN-CONTAINING PROTEIN"/>
    <property type="match status" value="1"/>
</dbReference>
<dbReference type="Proteomes" id="UP000024376">
    <property type="component" value="Unassembled WGS sequence"/>
</dbReference>
<proteinExistence type="predicted"/>
<dbReference type="EMBL" id="KI911155">
    <property type="protein sequence ID" value="ETR99626.1"/>
    <property type="molecule type" value="Genomic_DNA"/>
</dbReference>
<evidence type="ECO:0000259" key="2">
    <source>
        <dbReference type="Pfam" id="PF24883"/>
    </source>
</evidence>
<dbReference type="AlphaFoldDB" id="A0A024S5Y0"/>